<dbReference type="EMBL" id="JAQOMS010000002">
    <property type="protein sequence ID" value="MDC2888637.1"/>
    <property type="molecule type" value="Genomic_DNA"/>
</dbReference>
<dbReference type="InterPro" id="IPR017881">
    <property type="entry name" value="NirD"/>
</dbReference>
<sequence>MTEVIWETICNVSDINKNTGVCALHNGEQIAIFKVGKYDDLFAIQNYDPIGKANVLSRGIVGDIEGKIVIASPLYKQQYCLMTGRCIEEELELKTYQVRSHDGQVQLRV</sequence>
<comment type="caution">
    <text evidence="3">The sequence shown here is derived from an EMBL/GenBank/DDBJ whole genome shotgun (WGS) entry which is preliminary data.</text>
</comment>
<dbReference type="Pfam" id="PF13806">
    <property type="entry name" value="Rieske_2"/>
    <property type="match status" value="1"/>
</dbReference>
<dbReference type="CDD" id="cd03529">
    <property type="entry name" value="Rieske_NirD"/>
    <property type="match status" value="1"/>
</dbReference>
<proteinExistence type="predicted"/>
<evidence type="ECO:0000313" key="4">
    <source>
        <dbReference type="Proteomes" id="UP001528411"/>
    </source>
</evidence>
<name>A0ABT5FDF4_9GAMM</name>
<dbReference type="NCBIfam" id="TIGR02378">
    <property type="entry name" value="nirD_assim_sml"/>
    <property type="match status" value="1"/>
</dbReference>
<feature type="domain" description="Rieske-like [2Fe-2S]" evidence="2">
    <location>
        <begin position="6"/>
        <end position="107"/>
    </location>
</feature>
<evidence type="ECO:0000259" key="2">
    <source>
        <dbReference type="Pfam" id="PF13806"/>
    </source>
</evidence>
<keyword evidence="1" id="KW-0560">Oxidoreductase</keyword>
<evidence type="ECO:0000256" key="1">
    <source>
        <dbReference type="ARBA" id="ARBA00023002"/>
    </source>
</evidence>
<protein>
    <submittedName>
        <fullName evidence="3">Nitrite reductase small subunit NirD</fullName>
    </submittedName>
</protein>
<dbReference type="PANTHER" id="PTHR40562">
    <property type="match status" value="1"/>
</dbReference>
<accession>A0ABT5FDF4</accession>
<evidence type="ECO:0000313" key="3">
    <source>
        <dbReference type="EMBL" id="MDC2888637.1"/>
    </source>
</evidence>
<keyword evidence="4" id="KW-1185">Reference proteome</keyword>
<gene>
    <name evidence="3" type="primary">nirD</name>
    <name evidence="3" type="ORF">PN838_07515</name>
</gene>
<reference evidence="3 4" key="1">
    <citation type="submission" date="2023-01" db="EMBL/GenBank/DDBJ databases">
        <title>Psychrosphaera sp. nov., isolated from marine algae.</title>
        <authorList>
            <person name="Bayburt H."/>
            <person name="Choi B.J."/>
            <person name="Kim J.M."/>
            <person name="Choi D.G."/>
            <person name="Jeon C.O."/>
        </authorList>
    </citation>
    <scope>NUCLEOTIDE SEQUENCE [LARGE SCALE GENOMIC DNA]</scope>
    <source>
        <strain evidence="3 4">G1-22</strain>
    </source>
</reference>
<dbReference type="RefSeq" id="WP_215963780.1">
    <property type="nucleotide sequence ID" value="NZ_JAQOMS010000002.1"/>
</dbReference>
<dbReference type="InterPro" id="IPR012748">
    <property type="entry name" value="Rieske-like_NirD"/>
</dbReference>
<dbReference type="Proteomes" id="UP001528411">
    <property type="component" value="Unassembled WGS sequence"/>
</dbReference>
<dbReference type="PROSITE" id="PS51300">
    <property type="entry name" value="NIRD"/>
    <property type="match status" value="1"/>
</dbReference>
<dbReference type="PANTHER" id="PTHR40562:SF1">
    <property type="entry name" value="NITRITE REDUCTASE (NADH) SMALL SUBUNIT"/>
    <property type="match status" value="1"/>
</dbReference>
<organism evidence="3 4">
    <name type="scientific">Psychrosphaera algicola</name>
    <dbReference type="NCBI Taxonomy" id="3023714"/>
    <lineage>
        <taxon>Bacteria</taxon>
        <taxon>Pseudomonadati</taxon>
        <taxon>Pseudomonadota</taxon>
        <taxon>Gammaproteobacteria</taxon>
        <taxon>Alteromonadales</taxon>
        <taxon>Pseudoalteromonadaceae</taxon>
        <taxon>Psychrosphaera</taxon>
    </lineage>
</organism>